<dbReference type="InterPro" id="IPR010376">
    <property type="entry name" value="GBBH-like_N"/>
</dbReference>
<evidence type="ECO:0000256" key="1">
    <source>
        <dbReference type="ARBA" id="ARBA00022723"/>
    </source>
</evidence>
<dbReference type="EMBL" id="UINC01112458">
    <property type="protein sequence ID" value="SVC81423.1"/>
    <property type="molecule type" value="Genomic_DNA"/>
</dbReference>
<evidence type="ECO:0000256" key="2">
    <source>
        <dbReference type="ARBA" id="ARBA00023004"/>
    </source>
</evidence>
<reference evidence="4" key="1">
    <citation type="submission" date="2018-05" db="EMBL/GenBank/DDBJ databases">
        <authorList>
            <person name="Lanie J.A."/>
            <person name="Ng W.-L."/>
            <person name="Kazmierczak K.M."/>
            <person name="Andrzejewski T.M."/>
            <person name="Davidsen T.M."/>
            <person name="Wayne K.J."/>
            <person name="Tettelin H."/>
            <person name="Glass J.I."/>
            <person name="Rusch D."/>
            <person name="Podicherti R."/>
            <person name="Tsui H.-C.T."/>
            <person name="Winkler M.E."/>
        </authorList>
    </citation>
    <scope>NUCLEOTIDE SEQUENCE</scope>
</reference>
<proteinExistence type="predicted"/>
<sequence>MAGQPPPTKLELIGGELALAWPDGREDFLSGPFLRECSPSAENMGEPDLFGNWSGGEALRDRSEVSLKGFQYVGNYAVRILFSDGHDTGIYSWDYLRKIAGEVEK</sequence>
<dbReference type="PANTHER" id="PTHR35303">
    <property type="entry name" value="OS02G0197800 PROTEIN"/>
    <property type="match status" value="1"/>
</dbReference>
<accession>A0A382Q774</accession>
<dbReference type="GO" id="GO:0046872">
    <property type="term" value="F:metal ion binding"/>
    <property type="evidence" value="ECO:0007669"/>
    <property type="project" value="UniProtKB-KW"/>
</dbReference>
<protein>
    <recommendedName>
        <fullName evidence="3">Gamma-butyrobetaine hydroxylase-like N-terminal domain-containing protein</fullName>
    </recommendedName>
</protein>
<organism evidence="4">
    <name type="scientific">marine metagenome</name>
    <dbReference type="NCBI Taxonomy" id="408172"/>
    <lineage>
        <taxon>unclassified sequences</taxon>
        <taxon>metagenomes</taxon>
        <taxon>ecological metagenomes</taxon>
    </lineage>
</organism>
<name>A0A382Q774_9ZZZZ</name>
<dbReference type="PANTHER" id="PTHR35303:SF5">
    <property type="entry name" value="OS02G0197800 PROTEIN"/>
    <property type="match status" value="1"/>
</dbReference>
<dbReference type="AlphaFoldDB" id="A0A382Q774"/>
<gene>
    <name evidence="4" type="ORF">METZ01_LOCUS334277</name>
</gene>
<evidence type="ECO:0000313" key="4">
    <source>
        <dbReference type="EMBL" id="SVC81423.1"/>
    </source>
</evidence>
<keyword evidence="1" id="KW-0479">Metal-binding</keyword>
<feature type="domain" description="Gamma-butyrobetaine hydroxylase-like N-terminal" evidence="3">
    <location>
        <begin position="15"/>
        <end position="97"/>
    </location>
</feature>
<dbReference type="Gene3D" id="3.30.2020.30">
    <property type="match status" value="1"/>
</dbReference>
<dbReference type="InterPro" id="IPR038492">
    <property type="entry name" value="GBBH-like_N_sf"/>
</dbReference>
<keyword evidence="2" id="KW-0408">Iron</keyword>
<evidence type="ECO:0000259" key="3">
    <source>
        <dbReference type="Pfam" id="PF06155"/>
    </source>
</evidence>
<dbReference type="Pfam" id="PF06155">
    <property type="entry name" value="GBBH-like_N"/>
    <property type="match status" value="1"/>
</dbReference>
<feature type="non-terminal residue" evidence="4">
    <location>
        <position position="105"/>
    </location>
</feature>